<keyword evidence="11" id="KW-0832">Ubl conjugation</keyword>
<dbReference type="SUPFAM" id="SSF89009">
    <property type="entry name" value="GAT-like domain"/>
    <property type="match status" value="1"/>
</dbReference>
<reference evidence="22" key="3">
    <citation type="submission" date="2025-09" db="UniProtKB">
        <authorList>
            <consortium name="Ensembl"/>
        </authorList>
    </citation>
    <scope>IDENTIFICATION</scope>
</reference>
<evidence type="ECO:0000256" key="16">
    <source>
        <dbReference type="ARBA" id="ARBA00023242"/>
    </source>
</evidence>
<dbReference type="HOGENOM" id="CLU_014080_0_0_1"/>
<dbReference type="Pfam" id="PF07651">
    <property type="entry name" value="ANTH"/>
    <property type="match status" value="1"/>
</dbReference>
<keyword evidence="8" id="KW-1017">Isopeptide bond</keyword>
<dbReference type="Gene3D" id="1.25.40.90">
    <property type="match status" value="1"/>
</dbReference>
<dbReference type="SUPFAM" id="SSF48464">
    <property type="entry name" value="ENTH/VHS domain"/>
    <property type="match status" value="1"/>
</dbReference>
<dbReference type="GO" id="GO:0005546">
    <property type="term" value="F:phosphatidylinositol-4,5-bisphosphate binding"/>
    <property type="evidence" value="ECO:0007669"/>
    <property type="project" value="TreeGrafter"/>
</dbReference>
<organism evidence="22 23">
    <name type="scientific">Oreochromis niloticus</name>
    <name type="common">Nile tilapia</name>
    <name type="synonym">Tilapia nilotica</name>
    <dbReference type="NCBI Taxonomy" id="8128"/>
    <lineage>
        <taxon>Eukaryota</taxon>
        <taxon>Metazoa</taxon>
        <taxon>Chordata</taxon>
        <taxon>Craniata</taxon>
        <taxon>Vertebrata</taxon>
        <taxon>Euteleostomi</taxon>
        <taxon>Actinopterygii</taxon>
        <taxon>Neopterygii</taxon>
        <taxon>Teleostei</taxon>
        <taxon>Neoteleostei</taxon>
        <taxon>Acanthomorphata</taxon>
        <taxon>Ovalentaria</taxon>
        <taxon>Cichlomorphae</taxon>
        <taxon>Cichliformes</taxon>
        <taxon>Cichlidae</taxon>
        <taxon>African cichlids</taxon>
        <taxon>Pseudocrenilabrinae</taxon>
        <taxon>Oreochromini</taxon>
        <taxon>Oreochromis</taxon>
    </lineage>
</organism>
<comment type="subcellular location">
    <subcellularLocation>
        <location evidence="3">Cell membrane</location>
    </subcellularLocation>
    <subcellularLocation>
        <location evidence="2">Cytoplasmic vesicle</location>
        <location evidence="2">Clathrin-coated vesicle</location>
    </subcellularLocation>
    <subcellularLocation>
        <location evidence="4">Golgi apparatus</location>
    </subcellularLocation>
    <subcellularLocation>
        <location evidence="5">Membrane</location>
        <location evidence="5">Clathrin-coated pit</location>
    </subcellularLocation>
    <subcellularLocation>
        <location evidence="1">Nucleus</location>
    </subcellularLocation>
</comment>
<dbReference type="AlphaFoldDB" id="I3JPF3"/>
<dbReference type="InterPro" id="IPR011417">
    <property type="entry name" value="ANTH_dom"/>
</dbReference>
<dbReference type="PROSITE" id="PS50942">
    <property type="entry name" value="ENTH"/>
    <property type="match status" value="1"/>
</dbReference>
<evidence type="ECO:0000313" key="22">
    <source>
        <dbReference type="Ensembl" id="ENSONIP00000010747.2"/>
    </source>
</evidence>
<keyword evidence="7" id="KW-1003">Cell membrane</keyword>
<dbReference type="Proteomes" id="UP000005207">
    <property type="component" value="Linkage group LG10"/>
</dbReference>
<reference evidence="22" key="2">
    <citation type="submission" date="2025-08" db="UniProtKB">
        <authorList>
            <consortium name="Ensembl"/>
        </authorList>
    </citation>
    <scope>IDENTIFICATION</scope>
</reference>
<reference evidence="23" key="1">
    <citation type="submission" date="2012-01" db="EMBL/GenBank/DDBJ databases">
        <title>The Genome Sequence of Oreochromis niloticus (Nile Tilapia).</title>
        <authorList>
            <consortium name="Broad Institute Genome Assembly Team"/>
            <consortium name="Broad Institute Sequencing Platform"/>
            <person name="Di Palma F."/>
            <person name="Johnson J."/>
            <person name="Lander E.S."/>
            <person name="Lindblad-Toh K."/>
        </authorList>
    </citation>
    <scope>NUCLEOTIDE SEQUENCE [LARGE SCALE GENOMIC DNA]</scope>
</reference>
<dbReference type="GO" id="GO:0030136">
    <property type="term" value="C:clathrin-coated vesicle"/>
    <property type="evidence" value="ECO:0007669"/>
    <property type="project" value="UniProtKB-SubCell"/>
</dbReference>
<evidence type="ECO:0000256" key="17">
    <source>
        <dbReference type="ARBA" id="ARBA00023329"/>
    </source>
</evidence>
<dbReference type="InterPro" id="IPR045192">
    <property type="entry name" value="AP180-like"/>
</dbReference>
<dbReference type="InterPro" id="IPR014712">
    <property type="entry name" value="ANTH_dom_sf"/>
</dbReference>
<dbReference type="GO" id="GO:0032050">
    <property type="term" value="F:clathrin heavy chain binding"/>
    <property type="evidence" value="ECO:0007669"/>
    <property type="project" value="TreeGrafter"/>
</dbReference>
<evidence type="ECO:0000313" key="23">
    <source>
        <dbReference type="Proteomes" id="UP000005207"/>
    </source>
</evidence>
<dbReference type="FunFam" id="1.20.58.150:FF:000001">
    <property type="entry name" value="phosphatidylinositol-binding clathrin assembly protein-like isoform X1"/>
    <property type="match status" value="1"/>
</dbReference>
<evidence type="ECO:0000256" key="10">
    <source>
        <dbReference type="ARBA" id="ARBA00022583"/>
    </source>
</evidence>
<dbReference type="InterPro" id="IPR013809">
    <property type="entry name" value="ENTH"/>
</dbReference>
<evidence type="ECO:0000256" key="9">
    <source>
        <dbReference type="ARBA" id="ARBA00022553"/>
    </source>
</evidence>
<dbReference type="STRING" id="8128.ENSONIP00000055506"/>
<dbReference type="eggNOG" id="KOG0251">
    <property type="taxonomic scope" value="Eukaryota"/>
</dbReference>
<dbReference type="GeneTree" id="ENSGT00950000183068"/>
<dbReference type="GO" id="GO:0000149">
    <property type="term" value="F:SNARE binding"/>
    <property type="evidence" value="ECO:0007669"/>
    <property type="project" value="TreeGrafter"/>
</dbReference>
<dbReference type="Ensembl" id="ENSONIT00000010756.2">
    <property type="protein sequence ID" value="ENSONIP00000010747.2"/>
    <property type="gene ID" value="ENSONIG00000008548.2"/>
</dbReference>
<evidence type="ECO:0000256" key="6">
    <source>
        <dbReference type="ARBA" id="ARBA00008011"/>
    </source>
</evidence>
<feature type="domain" description="ENTH" evidence="21">
    <location>
        <begin position="14"/>
        <end position="145"/>
    </location>
</feature>
<dbReference type="GO" id="GO:0005545">
    <property type="term" value="F:1-phosphatidylinositol binding"/>
    <property type="evidence" value="ECO:0007669"/>
    <property type="project" value="InterPro"/>
</dbReference>
<keyword evidence="16" id="KW-0539">Nucleus</keyword>
<dbReference type="GO" id="GO:0048268">
    <property type="term" value="P:clathrin coat assembly"/>
    <property type="evidence" value="ECO:0007669"/>
    <property type="project" value="InterPro"/>
</dbReference>
<sequence length="528" mass="58550">MSGQSLTDRIAAAQHSMTGSAISKAVCKATTHEVSGPKKKHLDYLIHCTNELNVSIPHLADTLLERTTSNSWIVVFKALITTHHLMMYGNERLMQYLASRNTLFNLNNFLDKAALQGYNMSTFIRRYSRYLNEKAMSYRLAADTLACKKLIKTLPIIQNQLDALLDFQPNSNELTNGVINTAFMLLFKDSIRLFAAYNEGVINMLEKYFDMKKNQCKEALEIYKTFLNRMTKLSEFLKVAERVGIDQGDSPDLTQAPSSLLEALEQHLASLEGRKLKDLSTASRYDQITNRHLRPAEDGHKVIDIQTPNVSPSTQSVGSANSSGGATDLFSNSPIHTLKACYALTMTASFFMLFDSFPLFSRYHGYLWTSGDLLKPSPPTQIHSPGAPLHSGKMLPNDLDSSLANLVGNLQFGGTPAKKPELQWSQLVEKKPTGGSGWQSKTMCTSTNWTHTTHPMAPAPMPVPQMAPAPVAFPMTTPQVPVYGMLPPQMNHQMGGVPMMPPQPVMYNQPVLRPTNPFGPIPGTQQFL</sequence>
<dbReference type="GO" id="GO:0098894">
    <property type="term" value="C:extrinsic component of presynaptic endocytic zone membrane"/>
    <property type="evidence" value="ECO:0007669"/>
    <property type="project" value="TreeGrafter"/>
</dbReference>
<comment type="similarity">
    <text evidence="6">Belongs to the PICALM/SNAP91 family.</text>
</comment>
<evidence type="ECO:0000256" key="13">
    <source>
        <dbReference type="ARBA" id="ARBA00023034"/>
    </source>
</evidence>
<dbReference type="PANTHER" id="PTHR22951:SF11">
    <property type="entry name" value="ENTH DOMAIN-CONTAINING PROTEIN"/>
    <property type="match status" value="1"/>
</dbReference>
<dbReference type="FunFam" id="1.25.40.90:FF:000001">
    <property type="entry name" value="phosphatidylinositol-binding clathrin assembly protein-like isoform X1"/>
    <property type="match status" value="1"/>
</dbReference>
<dbReference type="PANTHER" id="PTHR22951">
    <property type="entry name" value="CLATHRIN ASSEMBLY PROTEIN"/>
    <property type="match status" value="1"/>
</dbReference>
<dbReference type="GO" id="GO:0005634">
    <property type="term" value="C:nucleus"/>
    <property type="evidence" value="ECO:0007669"/>
    <property type="project" value="UniProtKB-SubCell"/>
</dbReference>
<evidence type="ECO:0000256" key="3">
    <source>
        <dbReference type="ARBA" id="ARBA00004236"/>
    </source>
</evidence>
<dbReference type="SMART" id="SM00273">
    <property type="entry name" value="ENTH"/>
    <property type="match status" value="1"/>
</dbReference>
<keyword evidence="9" id="KW-0597">Phosphoprotein</keyword>
<keyword evidence="14" id="KW-0472">Membrane</keyword>
<dbReference type="GO" id="GO:0005905">
    <property type="term" value="C:clathrin-coated pit"/>
    <property type="evidence" value="ECO:0007669"/>
    <property type="project" value="UniProtKB-SubCell"/>
</dbReference>
<dbReference type="GO" id="GO:0016185">
    <property type="term" value="P:synaptic vesicle budding from presynaptic endocytic zone membrane"/>
    <property type="evidence" value="ECO:0007669"/>
    <property type="project" value="TreeGrafter"/>
</dbReference>
<evidence type="ECO:0000256" key="4">
    <source>
        <dbReference type="ARBA" id="ARBA00004555"/>
    </source>
</evidence>
<name>I3JPF3_ORENI</name>
<dbReference type="GO" id="GO:0072583">
    <property type="term" value="P:clathrin-dependent endocytosis"/>
    <property type="evidence" value="ECO:0007669"/>
    <property type="project" value="InterPro"/>
</dbReference>
<evidence type="ECO:0000256" key="15">
    <source>
        <dbReference type="ARBA" id="ARBA00023176"/>
    </source>
</evidence>
<dbReference type="Gene3D" id="1.20.58.150">
    <property type="entry name" value="ANTH domain"/>
    <property type="match status" value="1"/>
</dbReference>
<evidence type="ECO:0000256" key="12">
    <source>
        <dbReference type="ARBA" id="ARBA00022990"/>
    </source>
</evidence>
<evidence type="ECO:0000256" key="20">
    <source>
        <dbReference type="ARBA" id="ARBA00068054"/>
    </source>
</evidence>
<keyword evidence="12" id="KW-0007">Acetylation</keyword>
<evidence type="ECO:0000256" key="7">
    <source>
        <dbReference type="ARBA" id="ARBA00022475"/>
    </source>
</evidence>
<keyword evidence="23" id="KW-1185">Reference proteome</keyword>
<keyword evidence="13" id="KW-0333">Golgi apparatus</keyword>
<evidence type="ECO:0000256" key="5">
    <source>
        <dbReference type="ARBA" id="ARBA00004600"/>
    </source>
</evidence>
<evidence type="ECO:0000256" key="1">
    <source>
        <dbReference type="ARBA" id="ARBA00004123"/>
    </source>
</evidence>
<keyword evidence="10" id="KW-0254">Endocytosis</keyword>
<evidence type="ECO:0000256" key="8">
    <source>
        <dbReference type="ARBA" id="ARBA00022499"/>
    </source>
</evidence>
<comment type="function">
    <text evidence="18">Cytoplasmic adapter protein that plays a critical role in clathrin-mediated endocytosis which is important in processes such as internalization of cell receptors, synaptic transmission or removal of apoptotic cells. Recruits AP-2 and attaches clathrin triskelions to the cytoplasmic side of plasma membrane leading to clathrin-coated vesicles (CCVs) assembly. Furthermore, regulates clathrin-coated vesicle size and maturation by directly sensing and driving membrane curvature. In addition to binding to clathrin, mediates the endocytosis of small R-SNARES (Soluble NSF Attachment Protein REceptors) between plasma membranes and endosomes including VAMP2, VAMP3, VAMP4, VAMP7 or VAMP8. In turn, PICALM-dependent SNARE endocytosis is required for the formation and maturation of autophagic precursors. Modulates thereby autophagy and the turnover of autophagy substrates such as MAPT/TAU or amyloid precursor protein cleaved C-terminal fragment (APP-CTF).</text>
</comment>
<dbReference type="InterPro" id="IPR008942">
    <property type="entry name" value="ENTH_VHS"/>
</dbReference>
<protein>
    <recommendedName>
        <fullName evidence="20">Phosphatidylinositol-binding clathrin assembly protein</fullName>
    </recommendedName>
</protein>
<dbReference type="GO" id="GO:0008021">
    <property type="term" value="C:synaptic vesicle"/>
    <property type="evidence" value="ECO:0007669"/>
    <property type="project" value="TreeGrafter"/>
</dbReference>
<accession>I3JPF3</accession>
<dbReference type="GO" id="GO:0005794">
    <property type="term" value="C:Golgi apparatus"/>
    <property type="evidence" value="ECO:0007669"/>
    <property type="project" value="UniProtKB-SubCell"/>
</dbReference>
<comment type="subunit">
    <text evidence="19">Binds to clathrin; involves primarily the C-terminal sequences, but the full-length protein is required for full binding capacity. Binds phosphatidylinositol 4,5- bisphosphate. Interacts with PIMREG; this interaction may change the subcellular location into the nucleus. Interacts with AP2A1 (via its alpha-appendage domain). Interacts (via N-terminus) with VAMP2; VAMP3; VAMP7 and VAMP8 (Via N-terminus). Interacts with LC3/MAP1LC3A.</text>
</comment>
<dbReference type="CDD" id="cd16985">
    <property type="entry name" value="ANTH_N_AP180"/>
    <property type="match status" value="1"/>
</dbReference>
<gene>
    <name evidence="22" type="primary">LOC100708800</name>
</gene>
<evidence type="ECO:0000256" key="19">
    <source>
        <dbReference type="ARBA" id="ARBA00061829"/>
    </source>
</evidence>
<evidence type="ECO:0000259" key="21">
    <source>
        <dbReference type="PROSITE" id="PS50942"/>
    </source>
</evidence>
<keyword evidence="15" id="KW-0168">Coated pit</keyword>
<evidence type="ECO:0000256" key="18">
    <source>
        <dbReference type="ARBA" id="ARBA00055144"/>
    </source>
</evidence>
<keyword evidence="17" id="KW-0968">Cytoplasmic vesicle</keyword>
<evidence type="ECO:0000256" key="11">
    <source>
        <dbReference type="ARBA" id="ARBA00022843"/>
    </source>
</evidence>
<proteinExistence type="inferred from homology"/>
<evidence type="ECO:0000256" key="2">
    <source>
        <dbReference type="ARBA" id="ARBA00004132"/>
    </source>
</evidence>
<evidence type="ECO:0000256" key="14">
    <source>
        <dbReference type="ARBA" id="ARBA00023136"/>
    </source>
</evidence>